<evidence type="ECO:0000256" key="1">
    <source>
        <dbReference type="SAM" id="Phobius"/>
    </source>
</evidence>
<dbReference type="Proteomes" id="UP001320876">
    <property type="component" value="Unassembled WGS sequence"/>
</dbReference>
<feature type="transmembrane region" description="Helical" evidence="1">
    <location>
        <begin position="206"/>
        <end position="229"/>
    </location>
</feature>
<dbReference type="EMBL" id="JAPDDT010000004">
    <property type="protein sequence ID" value="MCW1923190.1"/>
    <property type="molecule type" value="Genomic_DNA"/>
</dbReference>
<feature type="transmembrane region" description="Helical" evidence="1">
    <location>
        <begin position="167"/>
        <end position="185"/>
    </location>
</feature>
<keyword evidence="1" id="KW-1133">Transmembrane helix</keyword>
<feature type="transmembrane region" description="Helical" evidence="1">
    <location>
        <begin position="88"/>
        <end position="106"/>
    </location>
</feature>
<gene>
    <name evidence="2" type="ORF">OKA05_11555</name>
</gene>
<comment type="caution">
    <text evidence="2">The sequence shown here is derived from an EMBL/GenBank/DDBJ whole genome shotgun (WGS) entry which is preliminary data.</text>
</comment>
<keyword evidence="1" id="KW-0472">Membrane</keyword>
<proteinExistence type="predicted"/>
<sequence length="327" mass="34960">MQGTSVRTSSMKEQRKSLGQGLLLGLTAAAFFSVSFVLNRKMADAAGHWAWSASLRFLMMVPVLALIITARRQWSRFWEMWHISRVGWIAWGTLGCGIFYAALTAACSVSPAWVVAATWPVAIVIGILLGPLLYDDHRRKIPKLALLFSTTIVAGVVLLQAEEFRAGNAGHVLLGILLVLASATAHPLGNRKSMNLMEAARLPADAILRLSLMIFGSLPLCGLLCLWGFVEAGPPPPAQLATVALVAAAGLIATPLFYMATDRVNRDAASLAAVEATQAAEIVFTLLLEAWLIGIRPPGALGILGLILITGGMLLHARPTSRRPLVS</sequence>
<reference evidence="2 3" key="1">
    <citation type="submission" date="2022-10" db="EMBL/GenBank/DDBJ databases">
        <title>Luteolibacter arcticus strain CCTCC AB 2014275, whole genome shotgun sequencing project.</title>
        <authorList>
            <person name="Zhao G."/>
            <person name="Shen L."/>
        </authorList>
    </citation>
    <scope>NUCLEOTIDE SEQUENCE [LARGE SCALE GENOMIC DNA]</scope>
    <source>
        <strain evidence="2 3">CCTCC AB 2014275</strain>
    </source>
</reference>
<feature type="transmembrane region" description="Helical" evidence="1">
    <location>
        <begin position="299"/>
        <end position="317"/>
    </location>
</feature>
<keyword evidence="3" id="KW-1185">Reference proteome</keyword>
<keyword evidence="1" id="KW-0812">Transmembrane</keyword>
<dbReference type="InterPro" id="IPR032713">
    <property type="entry name" value="EmrE"/>
</dbReference>
<name>A0ABT3GI52_9BACT</name>
<accession>A0ABT3GI52</accession>
<dbReference type="RefSeq" id="WP_264487296.1">
    <property type="nucleotide sequence ID" value="NZ_JAPDDT010000004.1"/>
</dbReference>
<feature type="transmembrane region" description="Helical" evidence="1">
    <location>
        <begin position="112"/>
        <end position="132"/>
    </location>
</feature>
<protein>
    <submittedName>
        <fullName evidence="2">Multidrug resistance efflux transporter family protein</fullName>
    </submittedName>
</protein>
<feature type="transmembrane region" description="Helical" evidence="1">
    <location>
        <begin position="144"/>
        <end position="161"/>
    </location>
</feature>
<dbReference type="Pfam" id="PF13536">
    <property type="entry name" value="EmrE"/>
    <property type="match status" value="1"/>
</dbReference>
<organism evidence="2 3">
    <name type="scientific">Luteolibacter arcticus</name>
    <dbReference type="NCBI Taxonomy" id="1581411"/>
    <lineage>
        <taxon>Bacteria</taxon>
        <taxon>Pseudomonadati</taxon>
        <taxon>Verrucomicrobiota</taxon>
        <taxon>Verrucomicrobiia</taxon>
        <taxon>Verrucomicrobiales</taxon>
        <taxon>Verrucomicrobiaceae</taxon>
        <taxon>Luteolibacter</taxon>
    </lineage>
</organism>
<evidence type="ECO:0000313" key="3">
    <source>
        <dbReference type="Proteomes" id="UP001320876"/>
    </source>
</evidence>
<feature type="transmembrane region" description="Helical" evidence="1">
    <location>
        <begin position="272"/>
        <end position="293"/>
    </location>
</feature>
<feature type="transmembrane region" description="Helical" evidence="1">
    <location>
        <begin position="241"/>
        <end position="260"/>
    </location>
</feature>
<feature type="transmembrane region" description="Helical" evidence="1">
    <location>
        <begin position="21"/>
        <end position="38"/>
    </location>
</feature>
<evidence type="ECO:0000313" key="2">
    <source>
        <dbReference type="EMBL" id="MCW1923190.1"/>
    </source>
</evidence>
<feature type="transmembrane region" description="Helical" evidence="1">
    <location>
        <begin position="50"/>
        <end position="68"/>
    </location>
</feature>